<dbReference type="AlphaFoldDB" id="A0AB34FXL2"/>
<name>A0AB34FXL2_9HYPO</name>
<feature type="domain" description="Rhodopsin" evidence="18">
    <location>
        <begin position="126"/>
        <end position="368"/>
    </location>
</feature>
<dbReference type="InterPro" id="IPR008427">
    <property type="entry name" value="Extracellular_membr_CFEM_dom"/>
</dbReference>
<reference evidence="19" key="1">
    <citation type="submission" date="2023-01" db="EMBL/GenBank/DDBJ databases">
        <title>The growth and conidiation of Purpureocillium lavendulum are regulated by nitrogen source and histone H3K14 acetylation.</title>
        <authorList>
            <person name="Tang P."/>
            <person name="Han J."/>
            <person name="Zhang C."/>
            <person name="Tang P."/>
            <person name="Qi F."/>
            <person name="Zhang K."/>
            <person name="Liang L."/>
        </authorList>
    </citation>
    <scope>NUCLEOTIDE SEQUENCE</scope>
    <source>
        <strain evidence="19">YMF1.00683</strain>
    </source>
</reference>
<feature type="region of interest" description="Disordered" evidence="14">
    <location>
        <begin position="383"/>
        <end position="420"/>
    </location>
</feature>
<gene>
    <name evidence="19" type="ORF">O9K51_02199</name>
</gene>
<evidence type="ECO:0000256" key="3">
    <source>
        <dbReference type="ARBA" id="ARBA00004613"/>
    </source>
</evidence>
<evidence type="ECO:0000256" key="8">
    <source>
        <dbReference type="ARBA" id="ARBA00022729"/>
    </source>
</evidence>
<dbReference type="InterPro" id="IPR052337">
    <property type="entry name" value="SAT4-like"/>
</dbReference>
<evidence type="ECO:0000256" key="9">
    <source>
        <dbReference type="ARBA" id="ARBA00022989"/>
    </source>
</evidence>
<keyword evidence="11" id="KW-1015">Disulfide bond</keyword>
<comment type="subcellular location">
    <subcellularLocation>
        <location evidence="2">Membrane</location>
        <topology evidence="2">Lipid-anchor</topology>
        <topology evidence="2">GPI-anchor</topology>
    </subcellularLocation>
    <subcellularLocation>
        <location evidence="1">Membrane</location>
        <topology evidence="1">Multi-pass membrane protein</topology>
    </subcellularLocation>
    <subcellularLocation>
        <location evidence="3">Secreted</location>
    </subcellularLocation>
</comment>
<keyword evidence="8 16" id="KW-0732">Signal</keyword>
<feature type="transmembrane region" description="Helical" evidence="15">
    <location>
        <begin position="305"/>
        <end position="325"/>
    </location>
</feature>
<evidence type="ECO:0000256" key="5">
    <source>
        <dbReference type="ARBA" id="ARBA00022525"/>
    </source>
</evidence>
<evidence type="ECO:0000313" key="19">
    <source>
        <dbReference type="EMBL" id="KAJ6443813.1"/>
    </source>
</evidence>
<protein>
    <submittedName>
        <fullName evidence="19">AT DNA binding protein</fullName>
    </submittedName>
</protein>
<dbReference type="Pfam" id="PF05730">
    <property type="entry name" value="CFEM"/>
    <property type="match status" value="1"/>
</dbReference>
<evidence type="ECO:0000256" key="2">
    <source>
        <dbReference type="ARBA" id="ARBA00004589"/>
    </source>
</evidence>
<dbReference type="Pfam" id="PF20684">
    <property type="entry name" value="Fung_rhodopsin"/>
    <property type="match status" value="1"/>
</dbReference>
<feature type="transmembrane region" description="Helical" evidence="15">
    <location>
        <begin position="186"/>
        <end position="210"/>
    </location>
</feature>
<sequence>MLKSALVFLAAPVLCVASSGLQFKTSSHAPTRDAPSANATKDVPECAIKCLSSACDLGDEGCVCARISSKKVMDCSMSSCTFAQAISARRLIEVACDASTSRTRVAKFNYVNVALGMFTGTIALARLVFKRFISSSRSFTPDDWVILATLVVGLASVLLLSLGLTAHGLGRDIWTLDPDGMVAFGFYFYLCEILYIALMAMVKLALSLFYLAIFPGSGARRLLWATAVFQVVFGLAFIIKDAVQCMKPNFYWNRFSLDADPNGHCINVHASGWVNAVLGVAIDIWLFAIPIFQLRKLQLHWKKKIVAGVMFLTGALVTLVSILRLNSLKTFANTTNPTWDQWTLVLWSTVEINTGIICTSLPAVRLMLLHLFPRILSTVTSTTSRSRTRPESMFGEAGLSSHALKPPESSAGGSQEALHR</sequence>
<feature type="transmembrane region" description="Helical" evidence="15">
    <location>
        <begin position="222"/>
        <end position="239"/>
    </location>
</feature>
<feature type="domain" description="CFEM" evidence="17">
    <location>
        <begin position="41"/>
        <end position="96"/>
    </location>
</feature>
<keyword evidence="6" id="KW-0325">Glycoprotein</keyword>
<evidence type="ECO:0000256" key="7">
    <source>
        <dbReference type="ARBA" id="ARBA00022692"/>
    </source>
</evidence>
<evidence type="ECO:0000256" key="12">
    <source>
        <dbReference type="ARBA" id="ARBA00023288"/>
    </source>
</evidence>
<dbReference type="Proteomes" id="UP001163105">
    <property type="component" value="Unassembled WGS sequence"/>
</dbReference>
<feature type="transmembrane region" description="Helical" evidence="15">
    <location>
        <begin position="345"/>
        <end position="368"/>
    </location>
</feature>
<evidence type="ECO:0000256" key="11">
    <source>
        <dbReference type="ARBA" id="ARBA00023157"/>
    </source>
</evidence>
<evidence type="ECO:0000256" key="13">
    <source>
        <dbReference type="ARBA" id="ARBA00038359"/>
    </source>
</evidence>
<dbReference type="EMBL" id="JAQHRD010000002">
    <property type="protein sequence ID" value="KAJ6443813.1"/>
    <property type="molecule type" value="Genomic_DNA"/>
</dbReference>
<organism evidence="19 20">
    <name type="scientific">Purpureocillium lavendulum</name>
    <dbReference type="NCBI Taxonomy" id="1247861"/>
    <lineage>
        <taxon>Eukaryota</taxon>
        <taxon>Fungi</taxon>
        <taxon>Dikarya</taxon>
        <taxon>Ascomycota</taxon>
        <taxon>Pezizomycotina</taxon>
        <taxon>Sordariomycetes</taxon>
        <taxon>Hypocreomycetidae</taxon>
        <taxon>Hypocreales</taxon>
        <taxon>Ophiocordycipitaceae</taxon>
        <taxon>Purpureocillium</taxon>
    </lineage>
</organism>
<keyword evidence="6" id="KW-0336">GPI-anchor</keyword>
<keyword evidence="7 15" id="KW-0812">Transmembrane</keyword>
<dbReference type="PANTHER" id="PTHR33048">
    <property type="entry name" value="PTH11-LIKE INTEGRAL MEMBRANE PROTEIN (AFU_ORTHOLOGUE AFUA_5G11245)"/>
    <property type="match status" value="1"/>
</dbReference>
<comment type="similarity">
    <text evidence="13">Belongs to the SAT4 family.</text>
</comment>
<keyword evidence="5" id="KW-0964">Secreted</keyword>
<keyword evidence="20" id="KW-1185">Reference proteome</keyword>
<evidence type="ECO:0000256" key="6">
    <source>
        <dbReference type="ARBA" id="ARBA00022622"/>
    </source>
</evidence>
<proteinExistence type="inferred from homology"/>
<evidence type="ECO:0000256" key="16">
    <source>
        <dbReference type="SAM" id="SignalP"/>
    </source>
</evidence>
<evidence type="ECO:0000256" key="15">
    <source>
        <dbReference type="SAM" id="Phobius"/>
    </source>
</evidence>
<evidence type="ECO:0000256" key="14">
    <source>
        <dbReference type="SAM" id="MobiDB-lite"/>
    </source>
</evidence>
<accession>A0AB34FXL2</accession>
<feature type="transmembrane region" description="Helical" evidence="15">
    <location>
        <begin position="273"/>
        <end position="293"/>
    </location>
</feature>
<feature type="chain" id="PRO_5044207145" evidence="16">
    <location>
        <begin position="18"/>
        <end position="420"/>
    </location>
</feature>
<dbReference type="PANTHER" id="PTHR33048:SF143">
    <property type="entry name" value="EXTRACELLULAR MEMBRANE PROTEIN CFEM DOMAIN-CONTAINING PROTEIN-RELATED"/>
    <property type="match status" value="1"/>
</dbReference>
<dbReference type="GO" id="GO:0098552">
    <property type="term" value="C:side of membrane"/>
    <property type="evidence" value="ECO:0007669"/>
    <property type="project" value="UniProtKB-KW"/>
</dbReference>
<dbReference type="InterPro" id="IPR049326">
    <property type="entry name" value="Rhodopsin_dom_fungi"/>
</dbReference>
<comment type="caution">
    <text evidence="19">The sequence shown here is derived from an EMBL/GenBank/DDBJ whole genome shotgun (WGS) entry which is preliminary data.</text>
</comment>
<keyword evidence="12" id="KW-0449">Lipoprotein</keyword>
<keyword evidence="9 15" id="KW-1133">Transmembrane helix</keyword>
<evidence type="ECO:0000313" key="20">
    <source>
        <dbReference type="Proteomes" id="UP001163105"/>
    </source>
</evidence>
<feature type="signal peptide" evidence="16">
    <location>
        <begin position="1"/>
        <end position="17"/>
    </location>
</feature>
<dbReference type="GO" id="GO:0005576">
    <property type="term" value="C:extracellular region"/>
    <property type="evidence" value="ECO:0007669"/>
    <property type="project" value="UniProtKB-SubCell"/>
</dbReference>
<evidence type="ECO:0000256" key="1">
    <source>
        <dbReference type="ARBA" id="ARBA00004141"/>
    </source>
</evidence>
<evidence type="ECO:0000259" key="18">
    <source>
        <dbReference type="Pfam" id="PF20684"/>
    </source>
</evidence>
<evidence type="ECO:0000256" key="10">
    <source>
        <dbReference type="ARBA" id="ARBA00023136"/>
    </source>
</evidence>
<feature type="transmembrane region" description="Helical" evidence="15">
    <location>
        <begin position="110"/>
        <end position="129"/>
    </location>
</feature>
<feature type="transmembrane region" description="Helical" evidence="15">
    <location>
        <begin position="144"/>
        <end position="166"/>
    </location>
</feature>
<comment type="similarity">
    <text evidence="4">Belongs to the RBT5 family.</text>
</comment>
<evidence type="ECO:0000256" key="4">
    <source>
        <dbReference type="ARBA" id="ARBA00010031"/>
    </source>
</evidence>
<evidence type="ECO:0000259" key="17">
    <source>
        <dbReference type="Pfam" id="PF05730"/>
    </source>
</evidence>
<keyword evidence="10 15" id="KW-0472">Membrane</keyword>